<comment type="similarity">
    <text evidence="1">Belongs to the peptidase C40 family.</text>
</comment>
<dbReference type="PROSITE" id="PS51935">
    <property type="entry name" value="NLPC_P60"/>
    <property type="match status" value="1"/>
</dbReference>
<dbReference type="PANTHER" id="PTHR47053">
    <property type="entry name" value="MUREIN DD-ENDOPEPTIDASE MEPH-RELATED"/>
    <property type="match status" value="1"/>
</dbReference>
<feature type="domain" description="NlpC/P60" evidence="7">
    <location>
        <begin position="163"/>
        <end position="310"/>
    </location>
</feature>
<accession>A0A4D7CZR4</accession>
<sequence length="519" mass="57944">MKKIVLGIILGSFFVNSGLAIATEQTSDSSSDIEIDTSAISSTLETISATINSEVETSSTVEESMTSETSVEATSDSSAVNSSDSMRTTATNTATVNSEDTMSTETNANVSADDALYQQYLNDNRRDVMSYDEYQAFTMAMSPKANLRTMSATNTQEIINRATGERKQIVAKALNYLGSGYTQVYPDRLGIKAFDCSGLTYRVYKEVLNRDIGSYTLPQESSGTQIAVKDAKPGDLLFWGNRGATYHVAIYLGNSQYIHAPNYGQTVNVSPIYWNEFPPSFALRMNLKESNTINLNDYWTTSPGKVVNLKAIDYYRSPEFSSSTRVGTYALATRLDVSGVVKNKTGVPVLKLKNGYYVMAERYWMQKFTYASMKTTKYSISTDKTTLYKNITLMTAKSNSSRGKVFNVKGKYVLENGAVIYSLYNKNNTWAGYILNKDMIPVKYTSWNKKVVITKKNYSSYKDLFFSGKKISNTSSHLNKQYTAKGYYVLGNGRKYLSLYDKNNKWYGYLNANATKTVK</sequence>
<keyword evidence="6" id="KW-0732">Signal</keyword>
<dbReference type="SUPFAM" id="SSF54001">
    <property type="entry name" value="Cysteine proteinases"/>
    <property type="match status" value="1"/>
</dbReference>
<evidence type="ECO:0000256" key="3">
    <source>
        <dbReference type="ARBA" id="ARBA00022801"/>
    </source>
</evidence>
<dbReference type="KEGG" id="vao:FA707_08630"/>
<evidence type="ECO:0000313" key="9">
    <source>
        <dbReference type="Proteomes" id="UP000298615"/>
    </source>
</evidence>
<name>A0A4D7CZR4_9ENTE</name>
<dbReference type="Pfam" id="PF19087">
    <property type="entry name" value="DUF5776"/>
    <property type="match status" value="1"/>
</dbReference>
<protein>
    <recommendedName>
        <fullName evidence="7">NlpC/P60 domain-containing protein</fullName>
    </recommendedName>
</protein>
<feature type="compositionally biased region" description="Low complexity" evidence="5">
    <location>
        <begin position="54"/>
        <end position="85"/>
    </location>
</feature>
<feature type="chain" id="PRO_5020394085" description="NlpC/P60 domain-containing protein" evidence="6">
    <location>
        <begin position="23"/>
        <end position="519"/>
    </location>
</feature>
<evidence type="ECO:0000256" key="2">
    <source>
        <dbReference type="ARBA" id="ARBA00022670"/>
    </source>
</evidence>
<dbReference type="GO" id="GO:0008234">
    <property type="term" value="F:cysteine-type peptidase activity"/>
    <property type="evidence" value="ECO:0007669"/>
    <property type="project" value="UniProtKB-KW"/>
</dbReference>
<dbReference type="RefSeq" id="WP_136953848.1">
    <property type="nucleotide sequence ID" value="NZ_CP039712.1"/>
</dbReference>
<dbReference type="EMBL" id="CP039712">
    <property type="protein sequence ID" value="QCI87026.1"/>
    <property type="molecule type" value="Genomic_DNA"/>
</dbReference>
<evidence type="ECO:0000256" key="4">
    <source>
        <dbReference type="ARBA" id="ARBA00022807"/>
    </source>
</evidence>
<dbReference type="InterPro" id="IPR038765">
    <property type="entry name" value="Papain-like_cys_pep_sf"/>
</dbReference>
<dbReference type="Proteomes" id="UP000298615">
    <property type="component" value="Chromosome"/>
</dbReference>
<feature type="signal peptide" evidence="6">
    <location>
        <begin position="1"/>
        <end position="22"/>
    </location>
</feature>
<dbReference type="PANTHER" id="PTHR47053:SF3">
    <property type="entry name" value="GAMMA-D-GLUTAMYL-L-LYSINE DIPEPTIDYL-PEPTIDASE"/>
    <property type="match status" value="1"/>
</dbReference>
<evidence type="ECO:0000259" key="7">
    <source>
        <dbReference type="PROSITE" id="PS51935"/>
    </source>
</evidence>
<organism evidence="8 9">
    <name type="scientific">Vagococcus zengguangii</name>
    <dbReference type="NCBI Taxonomy" id="2571750"/>
    <lineage>
        <taxon>Bacteria</taxon>
        <taxon>Bacillati</taxon>
        <taxon>Bacillota</taxon>
        <taxon>Bacilli</taxon>
        <taxon>Lactobacillales</taxon>
        <taxon>Enterococcaceae</taxon>
        <taxon>Vagococcus</taxon>
    </lineage>
</organism>
<evidence type="ECO:0000256" key="5">
    <source>
        <dbReference type="SAM" id="MobiDB-lite"/>
    </source>
</evidence>
<keyword evidence="4" id="KW-0788">Thiol protease</keyword>
<feature type="compositionally biased region" description="Polar residues" evidence="5">
    <location>
        <begin position="86"/>
        <end position="109"/>
    </location>
</feature>
<dbReference type="Gene3D" id="3.90.1720.10">
    <property type="entry name" value="endopeptidase domain like (from Nostoc punctiforme)"/>
    <property type="match status" value="1"/>
</dbReference>
<keyword evidence="2" id="KW-0645">Protease</keyword>
<reference evidence="8 9" key="1">
    <citation type="submission" date="2019-04" db="EMBL/GenBank/DDBJ databases">
        <title>Vagococcus sp. nov., isolated from faeces of yaks (Bos grunniens).</title>
        <authorList>
            <person name="Ge Y."/>
        </authorList>
    </citation>
    <scope>NUCLEOTIDE SEQUENCE [LARGE SCALE GENOMIC DNA]</scope>
    <source>
        <strain evidence="8 9">MN-17</strain>
    </source>
</reference>
<evidence type="ECO:0000256" key="6">
    <source>
        <dbReference type="SAM" id="SignalP"/>
    </source>
</evidence>
<dbReference type="Pfam" id="PF00877">
    <property type="entry name" value="NLPC_P60"/>
    <property type="match status" value="1"/>
</dbReference>
<feature type="region of interest" description="Disordered" evidence="5">
    <location>
        <begin position="54"/>
        <end position="109"/>
    </location>
</feature>
<dbReference type="InterPro" id="IPR051202">
    <property type="entry name" value="Peptidase_C40"/>
</dbReference>
<keyword evidence="9" id="KW-1185">Reference proteome</keyword>
<dbReference type="GO" id="GO:0006508">
    <property type="term" value="P:proteolysis"/>
    <property type="evidence" value="ECO:0007669"/>
    <property type="project" value="UniProtKB-KW"/>
</dbReference>
<dbReference type="InterPro" id="IPR000064">
    <property type="entry name" value="NLP_P60_dom"/>
</dbReference>
<keyword evidence="3" id="KW-0378">Hydrolase</keyword>
<dbReference type="AlphaFoldDB" id="A0A4D7CZR4"/>
<dbReference type="InterPro" id="IPR044081">
    <property type="entry name" value="DUF5776"/>
</dbReference>
<proteinExistence type="inferred from homology"/>
<evidence type="ECO:0000313" key="8">
    <source>
        <dbReference type="EMBL" id="QCI87026.1"/>
    </source>
</evidence>
<evidence type="ECO:0000256" key="1">
    <source>
        <dbReference type="ARBA" id="ARBA00007074"/>
    </source>
</evidence>
<gene>
    <name evidence="8" type="ORF">FA707_08630</name>
</gene>